<comment type="caution">
    <text evidence="2">The sequence shown here is derived from an EMBL/GenBank/DDBJ whole genome shotgun (WGS) entry which is preliminary data.</text>
</comment>
<sequence>MVNKIFVSFTALLTVSIILILAYSFINGATCRYSIQFQTDERDTFMTCYRGKVVAMHSKQSENGEFLSKWMVEARQFKLGNQIVHFIYSRHAIVDDHLEDSNDNFNHLTSGYWVLFYNAKRHGDTVYWFKNFPRYNVLKGSINGKLDYWDKD</sequence>
<dbReference type="RefSeq" id="WP_409930477.1">
    <property type="nucleotide sequence ID" value="NZ_CAKMTQ010000006.1"/>
</dbReference>
<dbReference type="AlphaFoldDB" id="A0AAU9Q1H6"/>
<keyword evidence="1" id="KW-1133">Transmembrane helix</keyword>
<evidence type="ECO:0008006" key="4">
    <source>
        <dbReference type="Google" id="ProtNLM"/>
    </source>
</evidence>
<name>A0AAU9Q1H6_9VIBR</name>
<dbReference type="EMBL" id="CAKMTQ010000006">
    <property type="protein sequence ID" value="CAH1523268.1"/>
    <property type="molecule type" value="Genomic_DNA"/>
</dbReference>
<dbReference type="Proteomes" id="UP001295420">
    <property type="component" value="Unassembled WGS sequence"/>
</dbReference>
<proteinExistence type="predicted"/>
<gene>
    <name evidence="2" type="ORF">THF1D04_140033</name>
</gene>
<protein>
    <recommendedName>
        <fullName evidence="4">DUF943 family protein</fullName>
    </recommendedName>
</protein>
<evidence type="ECO:0000256" key="1">
    <source>
        <dbReference type="SAM" id="Phobius"/>
    </source>
</evidence>
<evidence type="ECO:0000313" key="2">
    <source>
        <dbReference type="EMBL" id="CAH1523268.1"/>
    </source>
</evidence>
<keyword evidence="1" id="KW-0472">Membrane</keyword>
<reference evidence="2" key="1">
    <citation type="submission" date="2022-01" db="EMBL/GenBank/DDBJ databases">
        <authorList>
            <person name="Lagorce A."/>
        </authorList>
    </citation>
    <scope>NUCLEOTIDE SEQUENCE</scope>
    <source>
        <strain evidence="2">Th15_F1_D04</strain>
    </source>
</reference>
<organism evidence="2 3">
    <name type="scientific">Vibrio owensii</name>
    <dbReference type="NCBI Taxonomy" id="696485"/>
    <lineage>
        <taxon>Bacteria</taxon>
        <taxon>Pseudomonadati</taxon>
        <taxon>Pseudomonadota</taxon>
        <taxon>Gammaproteobacteria</taxon>
        <taxon>Vibrionales</taxon>
        <taxon>Vibrionaceae</taxon>
        <taxon>Vibrio</taxon>
    </lineage>
</organism>
<evidence type="ECO:0000313" key="3">
    <source>
        <dbReference type="Proteomes" id="UP001295420"/>
    </source>
</evidence>
<feature type="transmembrane region" description="Helical" evidence="1">
    <location>
        <begin position="6"/>
        <end position="26"/>
    </location>
</feature>
<keyword evidence="1" id="KW-0812">Transmembrane</keyword>
<accession>A0AAU9Q1H6</accession>